<feature type="region of interest" description="Disordered" evidence="2">
    <location>
        <begin position="1547"/>
        <end position="1621"/>
    </location>
</feature>
<feature type="compositionally biased region" description="Basic and acidic residues" evidence="2">
    <location>
        <begin position="2286"/>
        <end position="2308"/>
    </location>
</feature>
<feature type="compositionally biased region" description="Basic and acidic residues" evidence="2">
    <location>
        <begin position="2124"/>
        <end position="2140"/>
    </location>
</feature>
<evidence type="ECO:0000313" key="4">
    <source>
        <dbReference type="Proteomes" id="UP000224006"/>
    </source>
</evidence>
<feature type="compositionally biased region" description="Acidic residues" evidence="2">
    <location>
        <begin position="2336"/>
        <end position="2345"/>
    </location>
</feature>
<feature type="compositionally biased region" description="Gly residues" evidence="2">
    <location>
        <begin position="1878"/>
        <end position="1888"/>
    </location>
</feature>
<feature type="compositionally biased region" description="Basic and acidic residues" evidence="2">
    <location>
        <begin position="551"/>
        <end position="562"/>
    </location>
</feature>
<keyword evidence="1" id="KW-0175">Coiled coil</keyword>
<dbReference type="GO" id="GO:0006338">
    <property type="term" value="P:chromatin remodeling"/>
    <property type="evidence" value="ECO:0007669"/>
    <property type="project" value="TreeGrafter"/>
</dbReference>
<feature type="region of interest" description="Disordered" evidence="2">
    <location>
        <begin position="3193"/>
        <end position="3317"/>
    </location>
</feature>
<evidence type="ECO:0008006" key="5">
    <source>
        <dbReference type="Google" id="ProtNLM"/>
    </source>
</evidence>
<dbReference type="Proteomes" id="UP000224006">
    <property type="component" value="Chromosome I"/>
</dbReference>
<dbReference type="EMBL" id="NWUJ01000001">
    <property type="protein sequence ID" value="PFH38173.1"/>
    <property type="molecule type" value="Genomic_DNA"/>
</dbReference>
<feature type="compositionally biased region" description="Basic and acidic residues" evidence="2">
    <location>
        <begin position="1547"/>
        <end position="1558"/>
    </location>
</feature>
<feature type="compositionally biased region" description="Basic and acidic residues" evidence="2">
    <location>
        <begin position="3193"/>
        <end position="3203"/>
    </location>
</feature>
<proteinExistence type="predicted"/>
<dbReference type="GO" id="GO:0031491">
    <property type="term" value="F:nucleosome binding"/>
    <property type="evidence" value="ECO:0007669"/>
    <property type="project" value="TreeGrafter"/>
</dbReference>
<feature type="region of interest" description="Disordered" evidence="2">
    <location>
        <begin position="532"/>
        <end position="562"/>
    </location>
</feature>
<feature type="compositionally biased region" description="Basic and acidic residues" evidence="2">
    <location>
        <begin position="2989"/>
        <end position="3008"/>
    </location>
</feature>
<feature type="compositionally biased region" description="Polar residues" evidence="2">
    <location>
        <begin position="1983"/>
        <end position="1996"/>
    </location>
</feature>
<feature type="region of interest" description="Disordered" evidence="2">
    <location>
        <begin position="894"/>
        <end position="932"/>
    </location>
</feature>
<dbReference type="PANTHER" id="PTHR13831">
    <property type="entry name" value="MEMBER OF THE HIR1 FAMILY OF WD-REPEAT PROTEINS"/>
    <property type="match status" value="1"/>
</dbReference>
<feature type="region of interest" description="Disordered" evidence="2">
    <location>
        <begin position="1831"/>
        <end position="2374"/>
    </location>
</feature>
<feature type="compositionally biased region" description="Basic and acidic residues" evidence="2">
    <location>
        <begin position="1431"/>
        <end position="1446"/>
    </location>
</feature>
<feature type="compositionally biased region" description="Basic and acidic residues" evidence="2">
    <location>
        <begin position="2183"/>
        <end position="2198"/>
    </location>
</feature>
<sequence length="3636" mass="380375">MFVERLLQVHHGGLPITSLDFQPHAAPWDLERLATAAANCVKIWALHSHSPALVRSLLNTKAAGEDSGGPPGSQKRRKCEASPPASPPPATPGGDAPPSVAKEDGAEALRAASASSVLPSAASAPNREPPALSRPPLTVAACVWTAAEHRSEITTLRWAPTGEYLATCDAEGNLFIYALNLPSTPSPLPEKKGKNARQDATSLAFSCASSSRSAGVPCLCPSFYPSPCAAPWLKPARPGASGQASSAGVYAEKWRQVSACLCSAVGHVFDMCWCHDSRTVALAGGSGKIALVDIRRQEITTVVALPDGESGMVKGVAWDPQASLLAAHTSEKKVFVWRTQRRAGAGKKAGDKTAWSCSLVFQHDDLLQGGQPDTPGPRRLSWHPQGTFLALPFAERNGRVFGCCLRVQDDAAPASEGFEAETASRNGMPDTLSPGTAHKSKQSASDTAKSVFSSEPPLRLRGHRRPIRIVRFSPDLLVMRGSASEGAQGEKWRSKGAGASADEKRLQTDLCCLYAQASLDGALSIWQFSPGSAAQSSSKSASCASSGSGAGEKKEEQGRAPADKSQMRCLAVLVNFLDENSTLQDIAWGRHGQWLAAACTGGAVTLISLPHDAMQVNFATNWLAFQLSSSGPGVADSTEAAVASSSLSPAESQASPACGAQPPGAAASSRASAALASRLRDPPSPGSEEAFASAVSFSQEKDGRPVCACACKCCCCVLHRHFAFAPCSPPPPAASSVSSLADTNGQAACVKADSFASASSAACAAAAAARRGRGDKKEDEDRRKVGAMQVESVTAGGKRRIRPVQLTGQQGAAGLAIRNGEGAAASGLRIESARAHGDKDNASETDAKKAKQDKTSSVSAPATKLPAVPPASSAFCSALSASLQTFLASGEDRPTHVAASPLPSFPSVLPSPPPPAGSAASGAPSAGGSSFSARSAAADAGAGLQDDDGSDFLLMLQRQGEEVQRALQGTPRPLAKSLPSSSPSSPTAGVPSAPPSSLRPPYETALSPQGRQPGLPVSLADVFAGGGGGAAASGAPAAGQGCAAEERKESEADRERPKDRSARCASHFLSQVLVARRGQPSAQPPLSSLPSKSGVWATPSVSFVTASPAASESGAAPSHPSAAPASSLSGAKLALSAPAAFLASHRQEAMRLQPGAGPHGGGAAASEESAQGGFLSGVPSVASRALLTAAPSLHQAFPGVQGPVYSLGSPRAALSASWEGSLALPSGRASNDGGTVLLSSSHGSGTAVLRAQPVPVLPPHIKAPVLPSVSAAAAPPLSGSRASPAVATSLVRGALSHAAALGLAEAAAAHSSAVSPALLRDTNAACLARSRSASLPPQPPCSPQPLVASGQPAAAAASFPQFPSLLPPAPPGASPRASCGAERRRIASTDAGGALYADSALHFSLLQQVKQMLATHSAGAVATGASADAGQRCEGREMESRADLRQETQPVCHSRLLRTAPMANASPLAALRREARAEPEARHARADAPCCAALPAGERRLSPSVVALAISPEAPREALPSPETSAQQREWELASQNFWRATREMRQVAKENEKRQADVRSGQGTPATQQRLSAEGTPASWLAAGRPAGAAPGGGGEGERAGAHAETAPGAEEDREEKRAPALRLTKDYVCGWTPPEWLRNAQLGRRGGGGGFERANARWARVEKGVGEEGGEAEREAEVSHEGRRDGVGDHANEWAARNIWEQEGREERPEESCEEACEREHRQKRGDTRGDLLATDATQRDRAPFRPPFAAILSELAKFDVPPDLELCEDLFAPLSTRQPTDNEDGDEEEERLPVRTTSEIVCGCEPPVAVASRLCFVEFAQDAEIRRKQHRDAASSRALNVKSGQGGEGRNDQGPGQEGRPAFVCAAAPASQEGRGWGASGGRGEASGERAREMSRAGHEARGRGRGTVGGGLNGGDDGDDDDDDAEARERALRKNAFAASLCNGVTSKADGGGRGGGEGERDEDGKKKGRQAACELSSAGDQAGSSPSSLKNGASEEGWGSWNPFKRRLHLLRQLGEEEEEEDDEEDEGPVRTDAKADALASSAAGNVGIPPLSTSSSCSASAPGLGSAAPWGPQRQEGDRCARDGESLGPALPSAASFAESRKRNGDRCRSSSTAEQRVATDDGYGQKDAGDHQRRNGVCFLDSKSSVSTSPPHSSPSVSKHTDFRRVNASSSGGVYAERKEACRNEGEREPENESGQESAGSRGDRGGRKRPGSQERRSRGGQRRDRRSSGGSGRREERRGAKRTNFRASFASWEQERESETGTDDSNSSRSSCLSSLSDEDRMKRGERPARFKARGRDPGRGARGPTSTKRGRRGDRQERADRWREGGYETDEEGDQEGDLRRQERHGGKRASASLKRKGVTARGPPLVSLPALRKRLRISTTVNGTPVGVVAFNALRSGDGDGGPFSLFPSAVSAFLASERGRQGEDSREDEAWLRCAGREAGQEGTGRDGALLCCSAIRKKSRRGEGRDSLPDDARRAEGETAHETDEKERPHLRPPARAKWVGGEPGVPSSAAAASGVGGLFILIDIATGALRVSSLGDLSLPVDEPFCVCRYVTVKRDGASRKSARASSNGRASPSALSLDYAATGGGAAAAADEQGGAVCAERSSARCGDASGSEKSVLEALEGNGEREEETGSGHCLLVLTVYAKLYVLQLRDDVAPPPGASSGVSPWPLAFFAAAGACGEDSSARPQRRADDDERCFAGFSRLPFCPRSPGWVTRGLGGLRCAASPPARGAWKTRLGASPLSSPLLSFAEAPVFCHLVYFADLAPLCESQEGGDGDAADSAEPQPLGWMASCAGGAHQARSGSAGKDASVASKIAWVEIRHRPASLTALLGRHAASVEHDTRSETRKRGRAAADEDEQRRGSGGVADAERGRGAVRALLRQVFGAEGAQDWIQVVVGFASGRICASLPPAPYGGALAAGLAPLSPAALSSGRQLTAAVSASEEARRHGGDAWVAGKRGLASTLREEGAALLGGSLDREKDRRAGGSEFPSERQACRGGGAGHRGQWPCNGEDDSLESGRDLTFVRIDDLSFQQSDFFSILSWKHRLPVFSPGGERDGSATEAQEARGVDARSADLAAAEAPGGASREARASARASGSAVRAPGLAGGEARAAESDPHGDGSSEAPLREQVQKAVAAQQGALFSFLLQGRVLGSHFAALLGATPQDLAAMRRKTMDELLSRGEPEGRGGDAPEEEQEEGDAGEMGAAEEMATQRGEGDASKNQPADKDAEKEKSKTEGEEDQEVRRELERKPYRGVVATKPIVLSEDEDKSQGRPAHLKSRGNDTPTSEEDEMRRAEPGAARGAAFREGAVDGEKDAGDLQMPSQRQTVEHLEQQVKRALLLGSSSDFLYWLAALLRRQCELLLLPQLRAAARFFFNAHLAWLRRLLAGLKEAERAVSLELQSALRALTRLRKAAPSSRESAPFFLSESPLEGGDAWSVERDDETEEERWNCDGSGSGPTSALVDWRLLASLRLSAEEAGHQILRVLSAIKRDEQARSCLPGCKGAETRFHEDEEGVSRARSERMQALAQAETDVEEAAAAIARTQKEIESAVASLESRREERKSVLLLVGEGTVEQRRREKKMRKTCAGSLFSYLSASDQEDEAEKEATRRAEAEAFMEDIF</sequence>
<feature type="region of interest" description="Disordered" evidence="2">
    <location>
        <begin position="416"/>
        <end position="458"/>
    </location>
</feature>
<feature type="compositionally biased region" description="Low complexity" evidence="2">
    <location>
        <begin position="3087"/>
        <end position="3117"/>
    </location>
</feature>
<feature type="compositionally biased region" description="Basic and acidic residues" evidence="2">
    <location>
        <begin position="2849"/>
        <end position="2874"/>
    </location>
</feature>
<dbReference type="KEGG" id="bbes:BESB_005140"/>
<feature type="compositionally biased region" description="Low complexity" evidence="2">
    <location>
        <begin position="2271"/>
        <end position="2284"/>
    </location>
</feature>
<feature type="compositionally biased region" description="Basic and acidic residues" evidence="2">
    <location>
        <begin position="3067"/>
        <end position="3086"/>
    </location>
</feature>
<feature type="compositionally biased region" description="Acidic residues" evidence="2">
    <location>
        <begin position="2021"/>
        <end position="2032"/>
    </location>
</feature>
<feature type="compositionally biased region" description="Low complexity" evidence="2">
    <location>
        <begin position="917"/>
        <end position="932"/>
    </location>
</feature>
<feature type="compositionally biased region" description="Basic and acidic residues" evidence="2">
    <location>
        <begin position="3228"/>
        <end position="3265"/>
    </location>
</feature>
<feature type="compositionally biased region" description="Low complexity" evidence="2">
    <location>
        <begin position="532"/>
        <end position="547"/>
    </location>
</feature>
<feature type="compositionally biased region" description="Basic and acidic residues" evidence="2">
    <location>
        <begin position="1702"/>
        <end position="1730"/>
    </location>
</feature>
<feature type="region of interest" description="Disordered" evidence="2">
    <location>
        <begin position="963"/>
        <end position="1062"/>
    </location>
</feature>
<dbReference type="RefSeq" id="XP_029222182.1">
    <property type="nucleotide sequence ID" value="XM_029359269.1"/>
</dbReference>
<feature type="compositionally biased region" description="Low complexity" evidence="2">
    <location>
        <begin position="1344"/>
        <end position="1353"/>
    </location>
</feature>
<feature type="compositionally biased region" description="Low complexity" evidence="2">
    <location>
        <begin position="971"/>
        <end position="991"/>
    </location>
</feature>
<feature type="region of interest" description="Disordered" evidence="2">
    <location>
        <begin position="1778"/>
        <end position="1797"/>
    </location>
</feature>
<reference evidence="3 4" key="1">
    <citation type="submission" date="2017-09" db="EMBL/GenBank/DDBJ databases">
        <title>Genome sequencing of Besnoitia besnoiti strain Bb-Ger1.</title>
        <authorList>
            <person name="Schares G."/>
            <person name="Venepally P."/>
            <person name="Lorenzi H.A."/>
        </authorList>
    </citation>
    <scope>NUCLEOTIDE SEQUENCE [LARGE SCALE GENOMIC DNA]</scope>
    <source>
        <strain evidence="3 4">Bb-Ger1</strain>
    </source>
</reference>
<dbReference type="InterPro" id="IPR001680">
    <property type="entry name" value="WD40_rpt"/>
</dbReference>
<dbReference type="InterPro" id="IPR036322">
    <property type="entry name" value="WD40_repeat_dom_sf"/>
</dbReference>
<feature type="coiled-coil region" evidence="1">
    <location>
        <begin position="3541"/>
        <end position="3575"/>
    </location>
</feature>
<protein>
    <recommendedName>
        <fullName evidence="5">WD domain, G-beta repeat-containing protein</fullName>
    </recommendedName>
</protein>
<dbReference type="InterPro" id="IPR015943">
    <property type="entry name" value="WD40/YVTN_repeat-like_dom_sf"/>
</dbReference>
<organism evidence="3 4">
    <name type="scientific">Besnoitia besnoiti</name>
    <name type="common">Apicomplexan protozoan</name>
    <dbReference type="NCBI Taxonomy" id="94643"/>
    <lineage>
        <taxon>Eukaryota</taxon>
        <taxon>Sar</taxon>
        <taxon>Alveolata</taxon>
        <taxon>Apicomplexa</taxon>
        <taxon>Conoidasida</taxon>
        <taxon>Coccidia</taxon>
        <taxon>Eucoccidiorida</taxon>
        <taxon>Eimeriorina</taxon>
        <taxon>Sarcocystidae</taxon>
        <taxon>Besnoitia</taxon>
    </lineage>
</organism>
<feature type="region of interest" description="Disordered" evidence="2">
    <location>
        <begin position="1665"/>
        <end position="1730"/>
    </location>
</feature>
<feature type="compositionally biased region" description="Low complexity" evidence="2">
    <location>
        <begin position="1032"/>
        <end position="1043"/>
    </location>
</feature>
<feature type="compositionally biased region" description="Polar residues" evidence="2">
    <location>
        <begin position="442"/>
        <end position="453"/>
    </location>
</feature>
<feature type="region of interest" description="Disordered" evidence="2">
    <location>
        <begin position="2473"/>
        <end position="2515"/>
    </location>
</feature>
<dbReference type="Gene3D" id="2.130.10.10">
    <property type="entry name" value="YVTN repeat-like/Quinoprotein amine dehydrogenase"/>
    <property type="match status" value="2"/>
</dbReference>
<feature type="region of interest" description="Disordered" evidence="2">
    <location>
        <begin position="834"/>
        <end position="870"/>
    </location>
</feature>
<dbReference type="SUPFAM" id="SSF50978">
    <property type="entry name" value="WD40 repeat-like"/>
    <property type="match status" value="1"/>
</dbReference>
<feature type="compositionally biased region" description="Basic and acidic residues" evidence="2">
    <location>
        <begin position="1889"/>
        <end position="1906"/>
    </location>
</feature>
<evidence type="ECO:0000256" key="2">
    <source>
        <dbReference type="SAM" id="MobiDB-lite"/>
    </source>
</evidence>
<evidence type="ECO:0000256" key="1">
    <source>
        <dbReference type="SAM" id="Coils"/>
    </source>
</evidence>
<gene>
    <name evidence="3" type="ORF">BESB_005140</name>
</gene>
<feature type="compositionally biased region" description="Basic and acidic residues" evidence="2">
    <location>
        <begin position="1665"/>
        <end position="1694"/>
    </location>
</feature>
<feature type="region of interest" description="Disordered" evidence="2">
    <location>
        <begin position="62"/>
        <end position="132"/>
    </location>
</feature>
<feature type="compositionally biased region" description="Basic and acidic residues" evidence="2">
    <location>
        <begin position="2473"/>
        <end position="2502"/>
    </location>
</feature>
<evidence type="ECO:0000313" key="3">
    <source>
        <dbReference type="EMBL" id="PFH38173.1"/>
    </source>
</evidence>
<feature type="compositionally biased region" description="Basic residues" evidence="2">
    <location>
        <begin position="2355"/>
        <end position="2368"/>
    </location>
</feature>
<dbReference type="VEuPathDB" id="ToxoDB:BESB_005140"/>
<feature type="compositionally biased region" description="Basic and acidic residues" evidence="2">
    <location>
        <begin position="1961"/>
        <end position="1970"/>
    </location>
</feature>
<feature type="compositionally biased region" description="Basic and acidic residues" evidence="2">
    <location>
        <begin position="2322"/>
        <end position="2335"/>
    </location>
</feature>
<feature type="region of interest" description="Disordered" evidence="2">
    <location>
        <begin position="2984"/>
        <end position="3022"/>
    </location>
</feature>
<feature type="region of interest" description="Disordered" evidence="2">
    <location>
        <begin position="671"/>
        <end position="691"/>
    </location>
</feature>
<dbReference type="STRING" id="94643.A0A2A9MPX6"/>
<keyword evidence="4" id="KW-1185">Reference proteome</keyword>
<feature type="compositionally biased region" description="Basic and acidic residues" evidence="2">
    <location>
        <begin position="3124"/>
        <end position="3144"/>
    </location>
</feature>
<feature type="region of interest" description="Disordered" evidence="2">
    <location>
        <begin position="1426"/>
        <end position="1448"/>
    </location>
</feature>
<feature type="compositionally biased region" description="Basic and acidic residues" evidence="2">
    <location>
        <begin position="1044"/>
        <end position="1062"/>
    </location>
</feature>
<feature type="region of interest" description="Disordered" evidence="2">
    <location>
        <begin position="1152"/>
        <end position="1173"/>
    </location>
</feature>
<feature type="region of interest" description="Disordered" evidence="2">
    <location>
        <begin position="1330"/>
        <end position="1353"/>
    </location>
</feature>
<feature type="compositionally biased region" description="Acidic residues" evidence="2">
    <location>
        <begin position="1920"/>
        <end position="1930"/>
    </location>
</feature>
<dbReference type="PANTHER" id="PTHR13831:SF0">
    <property type="entry name" value="PROTEIN HIRA"/>
    <property type="match status" value="1"/>
</dbReference>
<comment type="caution">
    <text evidence="3">The sequence shown here is derived from an EMBL/GenBank/DDBJ whole genome shotgun (WGS) entry which is preliminary data.</text>
</comment>
<feature type="compositionally biased region" description="Low complexity" evidence="2">
    <location>
        <begin position="108"/>
        <end position="124"/>
    </location>
</feature>
<feature type="region of interest" description="Disordered" evidence="2">
    <location>
        <begin position="3065"/>
        <end position="3145"/>
    </location>
</feature>
<feature type="compositionally biased region" description="Low complexity" evidence="2">
    <location>
        <begin position="2042"/>
        <end position="2075"/>
    </location>
</feature>
<name>A0A2A9MPX6_BESBE</name>
<dbReference type="GO" id="GO:0005634">
    <property type="term" value="C:nucleus"/>
    <property type="evidence" value="ECO:0007669"/>
    <property type="project" value="InterPro"/>
</dbReference>
<feature type="region of interest" description="Disordered" evidence="2">
    <location>
        <begin position="2785"/>
        <end position="2804"/>
    </location>
</feature>
<accession>A0A2A9MPX6</accession>
<dbReference type="GO" id="GO:0006351">
    <property type="term" value="P:DNA-templated transcription"/>
    <property type="evidence" value="ECO:0007669"/>
    <property type="project" value="InterPro"/>
</dbReference>
<feature type="compositionally biased region" description="Gly residues" evidence="2">
    <location>
        <begin position="1909"/>
        <end position="1919"/>
    </location>
</feature>
<feature type="compositionally biased region" description="Basic and acidic residues" evidence="2">
    <location>
        <begin position="775"/>
        <end position="784"/>
    </location>
</feature>
<feature type="compositionally biased region" description="Basic and acidic residues" evidence="2">
    <location>
        <begin position="2105"/>
        <end position="2115"/>
    </location>
</feature>
<feature type="region of interest" description="Disordered" evidence="2">
    <location>
        <begin position="2847"/>
        <end position="2882"/>
    </location>
</feature>
<feature type="compositionally biased region" description="Acidic residues" evidence="2">
    <location>
        <begin position="3204"/>
        <end position="3214"/>
    </location>
</feature>
<dbReference type="OrthoDB" id="332544at2759"/>
<feature type="compositionally biased region" description="Basic and acidic residues" evidence="2">
    <location>
        <begin position="2209"/>
        <end position="2225"/>
    </location>
</feature>
<dbReference type="InterPro" id="IPR031120">
    <property type="entry name" value="HIR1-like"/>
</dbReference>
<feature type="compositionally biased region" description="Basic and acidic residues" evidence="2">
    <location>
        <begin position="2081"/>
        <end position="2091"/>
    </location>
</feature>
<feature type="compositionally biased region" description="Low complexity" evidence="2">
    <location>
        <begin position="1164"/>
        <end position="1173"/>
    </location>
</feature>
<dbReference type="SMART" id="SM00320">
    <property type="entry name" value="WD40"/>
    <property type="match status" value="6"/>
</dbReference>
<feature type="region of interest" description="Disordered" evidence="2">
    <location>
        <begin position="770"/>
        <end position="804"/>
    </location>
</feature>
<dbReference type="GeneID" id="40305577"/>
<feature type="compositionally biased region" description="Low complexity" evidence="2">
    <location>
        <begin position="2149"/>
        <end position="2165"/>
    </location>
</feature>
<dbReference type="GO" id="GO:0000417">
    <property type="term" value="C:HIR complex"/>
    <property type="evidence" value="ECO:0007669"/>
    <property type="project" value="TreeGrafter"/>
</dbReference>
<feature type="compositionally biased region" description="Polar residues" evidence="2">
    <location>
        <begin position="1562"/>
        <end position="1572"/>
    </location>
</feature>
<dbReference type="Pfam" id="PF00400">
    <property type="entry name" value="WD40"/>
    <property type="match status" value="1"/>
</dbReference>
<dbReference type="GO" id="GO:0000785">
    <property type="term" value="C:chromatin"/>
    <property type="evidence" value="ECO:0007669"/>
    <property type="project" value="TreeGrafter"/>
</dbReference>
<feature type="compositionally biased region" description="Basic and acidic residues" evidence="2">
    <location>
        <begin position="834"/>
        <end position="854"/>
    </location>
</feature>
<feature type="compositionally biased region" description="Acidic residues" evidence="2">
    <location>
        <begin position="1784"/>
        <end position="1793"/>
    </location>
</feature>
<feature type="compositionally biased region" description="Low complexity" evidence="2">
    <location>
        <begin position="898"/>
        <end position="908"/>
    </location>
</feature>